<dbReference type="Proteomes" id="UP001431783">
    <property type="component" value="Unassembled WGS sequence"/>
</dbReference>
<dbReference type="AlphaFoldDB" id="A0AAW1VBK3"/>
<evidence type="ECO:0000313" key="1">
    <source>
        <dbReference type="EMBL" id="KAK9893052.1"/>
    </source>
</evidence>
<organism evidence="1 2">
    <name type="scientific">Henosepilachna vigintioctopunctata</name>
    <dbReference type="NCBI Taxonomy" id="420089"/>
    <lineage>
        <taxon>Eukaryota</taxon>
        <taxon>Metazoa</taxon>
        <taxon>Ecdysozoa</taxon>
        <taxon>Arthropoda</taxon>
        <taxon>Hexapoda</taxon>
        <taxon>Insecta</taxon>
        <taxon>Pterygota</taxon>
        <taxon>Neoptera</taxon>
        <taxon>Endopterygota</taxon>
        <taxon>Coleoptera</taxon>
        <taxon>Polyphaga</taxon>
        <taxon>Cucujiformia</taxon>
        <taxon>Coccinelloidea</taxon>
        <taxon>Coccinellidae</taxon>
        <taxon>Epilachninae</taxon>
        <taxon>Epilachnini</taxon>
        <taxon>Henosepilachna</taxon>
    </lineage>
</organism>
<reference evidence="1 2" key="1">
    <citation type="submission" date="2023-03" db="EMBL/GenBank/DDBJ databases">
        <title>Genome insight into feeding habits of ladybird beetles.</title>
        <authorList>
            <person name="Li H.-S."/>
            <person name="Huang Y.-H."/>
            <person name="Pang H."/>
        </authorList>
    </citation>
    <scope>NUCLEOTIDE SEQUENCE [LARGE SCALE GENOMIC DNA]</scope>
    <source>
        <strain evidence="1">SYSU_2023b</strain>
        <tissue evidence="1">Whole body</tissue>
    </source>
</reference>
<proteinExistence type="predicted"/>
<protein>
    <submittedName>
        <fullName evidence="1">Uncharacterized protein</fullName>
    </submittedName>
</protein>
<sequence length="75" mass="8921">MFCKNEINNPETEYDYEPNPYICNVDEVENTKTKKSSYNIMSNGKRRRKNSFAMIFAAERATKIDQRCISYFSEF</sequence>
<gene>
    <name evidence="1" type="ORF">WA026_023354</name>
</gene>
<keyword evidence="2" id="KW-1185">Reference proteome</keyword>
<evidence type="ECO:0000313" key="2">
    <source>
        <dbReference type="Proteomes" id="UP001431783"/>
    </source>
</evidence>
<accession>A0AAW1VBK3</accession>
<dbReference type="EMBL" id="JARQZJ010000144">
    <property type="protein sequence ID" value="KAK9893052.1"/>
    <property type="molecule type" value="Genomic_DNA"/>
</dbReference>
<comment type="caution">
    <text evidence="1">The sequence shown here is derived from an EMBL/GenBank/DDBJ whole genome shotgun (WGS) entry which is preliminary data.</text>
</comment>
<name>A0AAW1VBK3_9CUCU</name>